<dbReference type="InterPro" id="IPR016181">
    <property type="entry name" value="Acyl_CoA_acyltransferase"/>
</dbReference>
<dbReference type="CDD" id="cd04301">
    <property type="entry name" value="NAT_SF"/>
    <property type="match status" value="1"/>
</dbReference>
<feature type="domain" description="N-acetyltransferase" evidence="1">
    <location>
        <begin position="50"/>
        <end position="197"/>
    </location>
</feature>
<dbReference type="Pfam" id="PF13508">
    <property type="entry name" value="Acetyltransf_7"/>
    <property type="match status" value="1"/>
</dbReference>
<gene>
    <name evidence="2" type="ORF">LMG1861_03047</name>
</gene>
<proteinExistence type="predicted"/>
<evidence type="ECO:0000313" key="3">
    <source>
        <dbReference type="Proteomes" id="UP000494105"/>
    </source>
</evidence>
<protein>
    <recommendedName>
        <fullName evidence="1">N-acetyltransferase domain-containing protein</fullName>
    </recommendedName>
</protein>
<dbReference type="PANTHER" id="PTHR43617">
    <property type="entry name" value="L-AMINO ACID N-ACETYLTRANSFERASE"/>
    <property type="match status" value="1"/>
</dbReference>
<name>A0A6S7DWB5_9BURK</name>
<dbReference type="InterPro" id="IPR050276">
    <property type="entry name" value="MshD_Acetyltransferase"/>
</dbReference>
<dbReference type="InterPro" id="IPR000182">
    <property type="entry name" value="GNAT_dom"/>
</dbReference>
<dbReference type="Proteomes" id="UP000494105">
    <property type="component" value="Unassembled WGS sequence"/>
</dbReference>
<dbReference type="SUPFAM" id="SSF55729">
    <property type="entry name" value="Acyl-CoA N-acyltransferases (Nat)"/>
    <property type="match status" value="1"/>
</dbReference>
<evidence type="ECO:0000313" key="2">
    <source>
        <dbReference type="EMBL" id="CAB3876553.1"/>
    </source>
</evidence>
<dbReference type="EMBL" id="CADILD010000002">
    <property type="protein sequence ID" value="CAB3876553.1"/>
    <property type="molecule type" value="Genomic_DNA"/>
</dbReference>
<dbReference type="PANTHER" id="PTHR43617:SF2">
    <property type="entry name" value="UPF0039 PROTEIN SLL0451"/>
    <property type="match status" value="1"/>
</dbReference>
<evidence type="ECO:0000259" key="1">
    <source>
        <dbReference type="PROSITE" id="PS51186"/>
    </source>
</evidence>
<sequence length="215" mass="22912">MARNDRSTPIPTIRTETARPAVTGREWPAIKGYSRPEADIPFHTDLMTKLILRSETPADVAAIHAVTEAAFLDAPHTSHNEQFILAALRDAGALTVSLVAEMEGSVVGNVAVSPVSISDGTSGWFGLGPVSVIPKLQGRGIGSQLIREALARLSDLGASGCVVLGEPSYYKRFGFMNEAALVLPDVPPEYFMAMSFGQPLPSGTVTYHQAFSMAE</sequence>
<organism evidence="2 3">
    <name type="scientific">Achromobacter piechaudii</name>
    <dbReference type="NCBI Taxonomy" id="72556"/>
    <lineage>
        <taxon>Bacteria</taxon>
        <taxon>Pseudomonadati</taxon>
        <taxon>Pseudomonadota</taxon>
        <taxon>Betaproteobacteria</taxon>
        <taxon>Burkholderiales</taxon>
        <taxon>Alcaligenaceae</taxon>
        <taxon>Achromobacter</taxon>
    </lineage>
</organism>
<reference evidence="2 3" key="1">
    <citation type="submission" date="2020-04" db="EMBL/GenBank/DDBJ databases">
        <authorList>
            <person name="De Canck E."/>
        </authorList>
    </citation>
    <scope>NUCLEOTIDE SEQUENCE [LARGE SCALE GENOMIC DNA]</scope>
    <source>
        <strain evidence="2 3">LMG 1861</strain>
    </source>
</reference>
<dbReference type="PROSITE" id="PS51186">
    <property type="entry name" value="GNAT"/>
    <property type="match status" value="1"/>
</dbReference>
<dbReference type="AlphaFoldDB" id="A0A6S7DWB5"/>
<dbReference type="GO" id="GO:0016747">
    <property type="term" value="F:acyltransferase activity, transferring groups other than amino-acyl groups"/>
    <property type="evidence" value="ECO:0007669"/>
    <property type="project" value="InterPro"/>
</dbReference>
<dbReference type="Gene3D" id="3.40.630.30">
    <property type="match status" value="1"/>
</dbReference>
<accession>A0A6S7DWB5</accession>